<dbReference type="Gene3D" id="3.40.50.150">
    <property type="entry name" value="Vaccinia Virus protein VP39"/>
    <property type="match status" value="1"/>
</dbReference>
<gene>
    <name evidence="6" type="ORF">Clacol_008603</name>
</gene>
<dbReference type="Gene3D" id="1.10.10.10">
    <property type="entry name" value="Winged helix-like DNA-binding domain superfamily/Winged helix DNA-binding domain"/>
    <property type="match status" value="1"/>
</dbReference>
<dbReference type="Proteomes" id="UP001050691">
    <property type="component" value="Unassembled WGS sequence"/>
</dbReference>
<dbReference type="AlphaFoldDB" id="A0AAV5AIA5"/>
<evidence type="ECO:0000256" key="1">
    <source>
        <dbReference type="ARBA" id="ARBA00022603"/>
    </source>
</evidence>
<dbReference type="InterPro" id="IPR016461">
    <property type="entry name" value="COMT-like"/>
</dbReference>
<evidence type="ECO:0000313" key="7">
    <source>
        <dbReference type="Proteomes" id="UP001050691"/>
    </source>
</evidence>
<name>A0AAV5AIA5_9AGAM</name>
<dbReference type="PROSITE" id="PS51683">
    <property type="entry name" value="SAM_OMT_II"/>
    <property type="match status" value="1"/>
</dbReference>
<evidence type="ECO:0000256" key="3">
    <source>
        <dbReference type="ARBA" id="ARBA00022691"/>
    </source>
</evidence>
<keyword evidence="2" id="KW-0808">Transferase</keyword>
<evidence type="ECO:0000256" key="4">
    <source>
        <dbReference type="PIRSR" id="PIRSR005739-1"/>
    </source>
</evidence>
<dbReference type="InterPro" id="IPR001077">
    <property type="entry name" value="COMT_C"/>
</dbReference>
<sequence>MTILLARVLRLLATHHIFIEVAPGVFKNNRTSSMLDTLKTVEEIKADGDEMIKGSAYLPDVLTDPVMGSSEDPSHTPLAVCYRGVCFSLLFKTDKSCFDWFEEPGNEFRLKRFAAAMEGTSKFDPPNAILSGFKWESLDSNALVVDVGGGTGHLSLKIAQQHKDLRFVVQDRAPVIKEAEGSIGLILFNTVLENEYAVCVGGEKIRNFFTPQPEADVGVFICRMILHDYGKNKATTILKNLRAAAGPKTKLLIVEQVSPYACRGYSSKFGAKLHQEPSKPLLANGGKAKAGFISYLGDMQFGEERTLGTFEEILKDGGWQIEDVFPIPGSAHSQILAIPV</sequence>
<evidence type="ECO:0000313" key="6">
    <source>
        <dbReference type="EMBL" id="GJJ14339.1"/>
    </source>
</evidence>
<evidence type="ECO:0000256" key="2">
    <source>
        <dbReference type="ARBA" id="ARBA00022679"/>
    </source>
</evidence>
<keyword evidence="3" id="KW-0949">S-adenosyl-L-methionine</keyword>
<dbReference type="InterPro" id="IPR036388">
    <property type="entry name" value="WH-like_DNA-bd_sf"/>
</dbReference>
<dbReference type="SUPFAM" id="SSF53335">
    <property type="entry name" value="S-adenosyl-L-methionine-dependent methyltransferases"/>
    <property type="match status" value="1"/>
</dbReference>
<dbReference type="InterPro" id="IPR029063">
    <property type="entry name" value="SAM-dependent_MTases_sf"/>
</dbReference>
<dbReference type="PANTHER" id="PTHR43712">
    <property type="entry name" value="PUTATIVE (AFU_ORTHOLOGUE AFUA_4G14580)-RELATED"/>
    <property type="match status" value="1"/>
</dbReference>
<accession>A0AAV5AIA5</accession>
<keyword evidence="7" id="KW-1185">Reference proteome</keyword>
<dbReference type="GO" id="GO:0008171">
    <property type="term" value="F:O-methyltransferase activity"/>
    <property type="evidence" value="ECO:0007669"/>
    <property type="project" value="InterPro"/>
</dbReference>
<protein>
    <recommendedName>
        <fullName evidence="5">O-methyltransferase C-terminal domain-containing protein</fullName>
    </recommendedName>
</protein>
<proteinExistence type="predicted"/>
<keyword evidence="1" id="KW-0489">Methyltransferase</keyword>
<dbReference type="PANTHER" id="PTHR43712:SF2">
    <property type="entry name" value="O-METHYLTRANSFERASE CICE"/>
    <property type="match status" value="1"/>
</dbReference>
<feature type="domain" description="O-methyltransferase C-terminal" evidence="5">
    <location>
        <begin position="114"/>
        <end position="265"/>
    </location>
</feature>
<dbReference type="GO" id="GO:0032259">
    <property type="term" value="P:methylation"/>
    <property type="evidence" value="ECO:0007669"/>
    <property type="project" value="UniProtKB-KW"/>
</dbReference>
<reference evidence="6" key="1">
    <citation type="submission" date="2021-10" db="EMBL/GenBank/DDBJ databases">
        <title>De novo Genome Assembly of Clathrus columnatus (Basidiomycota, Fungi) Using Illumina and Nanopore Sequence Data.</title>
        <authorList>
            <person name="Ogiso-Tanaka E."/>
            <person name="Itagaki H."/>
            <person name="Hosoya T."/>
            <person name="Hosaka K."/>
        </authorList>
    </citation>
    <scope>NUCLEOTIDE SEQUENCE</scope>
    <source>
        <strain evidence="6">MO-923</strain>
    </source>
</reference>
<feature type="active site" description="Proton acceptor" evidence="4">
    <location>
        <position position="227"/>
    </location>
</feature>
<comment type="caution">
    <text evidence="6">The sequence shown here is derived from an EMBL/GenBank/DDBJ whole genome shotgun (WGS) entry which is preliminary data.</text>
</comment>
<dbReference type="PIRSF" id="PIRSF005739">
    <property type="entry name" value="O-mtase"/>
    <property type="match status" value="1"/>
</dbReference>
<dbReference type="Pfam" id="PF00891">
    <property type="entry name" value="Methyltransf_2"/>
    <property type="match status" value="1"/>
</dbReference>
<dbReference type="EMBL" id="BPWL01000009">
    <property type="protein sequence ID" value="GJJ14339.1"/>
    <property type="molecule type" value="Genomic_DNA"/>
</dbReference>
<organism evidence="6 7">
    <name type="scientific">Clathrus columnatus</name>
    <dbReference type="NCBI Taxonomy" id="1419009"/>
    <lineage>
        <taxon>Eukaryota</taxon>
        <taxon>Fungi</taxon>
        <taxon>Dikarya</taxon>
        <taxon>Basidiomycota</taxon>
        <taxon>Agaricomycotina</taxon>
        <taxon>Agaricomycetes</taxon>
        <taxon>Phallomycetidae</taxon>
        <taxon>Phallales</taxon>
        <taxon>Clathraceae</taxon>
        <taxon>Clathrus</taxon>
    </lineage>
</organism>
<evidence type="ECO:0000259" key="5">
    <source>
        <dbReference type="Pfam" id="PF00891"/>
    </source>
</evidence>